<sequence>MKRAASGLVVAAVLLLAGCSGGGGGDRTTTAPPPSPSTASAAPAYLRVTTAAGGPLLLIDTTGGTTRITSRLGGASVTITGADGRYTEGGRVVAVVKPSADGVKMKDTAGRTLWRAKLAGGKVRIRRGESDTRYEFRHEADGRIKVKQGQTEVGDVRPLEQGAKVETAAGATVARSGTAPSTGLAVLLCLEVPPDLRAVLAAALASRL</sequence>
<dbReference type="RefSeq" id="WP_345349649.1">
    <property type="nucleotide sequence ID" value="NZ_BAABHJ010000003.1"/>
</dbReference>
<dbReference type="Proteomes" id="UP001500212">
    <property type="component" value="Unassembled WGS sequence"/>
</dbReference>
<evidence type="ECO:0000256" key="1">
    <source>
        <dbReference type="SAM" id="SignalP"/>
    </source>
</evidence>
<evidence type="ECO:0000313" key="3">
    <source>
        <dbReference type="Proteomes" id="UP001500212"/>
    </source>
</evidence>
<name>A0ABP8TBP6_9ACTN</name>
<evidence type="ECO:0008006" key="4">
    <source>
        <dbReference type="Google" id="ProtNLM"/>
    </source>
</evidence>
<evidence type="ECO:0000313" key="2">
    <source>
        <dbReference type="EMBL" id="GAA4603707.1"/>
    </source>
</evidence>
<keyword evidence="1" id="KW-0732">Signal</keyword>
<comment type="caution">
    <text evidence="2">The sequence shown here is derived from an EMBL/GenBank/DDBJ whole genome shotgun (WGS) entry which is preliminary data.</text>
</comment>
<gene>
    <name evidence="2" type="ORF">GCM10023195_12350</name>
</gene>
<dbReference type="PROSITE" id="PS51257">
    <property type="entry name" value="PROKAR_LIPOPROTEIN"/>
    <property type="match status" value="1"/>
</dbReference>
<reference evidence="3" key="1">
    <citation type="journal article" date="2019" name="Int. J. Syst. Evol. Microbiol.">
        <title>The Global Catalogue of Microorganisms (GCM) 10K type strain sequencing project: providing services to taxonomists for standard genome sequencing and annotation.</title>
        <authorList>
            <consortium name="The Broad Institute Genomics Platform"/>
            <consortium name="The Broad Institute Genome Sequencing Center for Infectious Disease"/>
            <person name="Wu L."/>
            <person name="Ma J."/>
        </authorList>
    </citation>
    <scope>NUCLEOTIDE SEQUENCE [LARGE SCALE GENOMIC DNA]</scope>
    <source>
        <strain evidence="3">JCM 17938</strain>
    </source>
</reference>
<feature type="signal peptide" evidence="1">
    <location>
        <begin position="1"/>
        <end position="22"/>
    </location>
</feature>
<feature type="chain" id="PRO_5045668350" description="Lipoprotein" evidence="1">
    <location>
        <begin position="23"/>
        <end position="208"/>
    </location>
</feature>
<protein>
    <recommendedName>
        <fullName evidence="4">Lipoprotein</fullName>
    </recommendedName>
</protein>
<accession>A0ABP8TBP6</accession>
<proteinExistence type="predicted"/>
<keyword evidence="3" id="KW-1185">Reference proteome</keyword>
<organism evidence="2 3">
    <name type="scientific">Actinoallomurus liliacearum</name>
    <dbReference type="NCBI Taxonomy" id="1080073"/>
    <lineage>
        <taxon>Bacteria</taxon>
        <taxon>Bacillati</taxon>
        <taxon>Actinomycetota</taxon>
        <taxon>Actinomycetes</taxon>
        <taxon>Streptosporangiales</taxon>
        <taxon>Thermomonosporaceae</taxon>
        <taxon>Actinoallomurus</taxon>
    </lineage>
</organism>
<dbReference type="EMBL" id="BAABHJ010000003">
    <property type="protein sequence ID" value="GAA4603707.1"/>
    <property type="molecule type" value="Genomic_DNA"/>
</dbReference>